<dbReference type="AlphaFoldDB" id="A0AAW5TC02"/>
<dbReference type="HAMAP" id="MF_01479">
    <property type="entry name" value="WhiB"/>
    <property type="match status" value="1"/>
</dbReference>
<evidence type="ECO:0000256" key="11">
    <source>
        <dbReference type="HAMAP-Rule" id="MF_01479"/>
    </source>
</evidence>
<accession>A0AAW5TC02</accession>
<comment type="function">
    <text evidence="11">Acts as a transcriptional regulator. Probably redox-responsive. The apo- but not holo-form probably binds DNA.</text>
</comment>
<comment type="PTM">
    <text evidence="11">The Fe-S cluster can be nitrosylated by nitric oxide (NO).</text>
</comment>
<dbReference type="GO" id="GO:0045454">
    <property type="term" value="P:cell redox homeostasis"/>
    <property type="evidence" value="ECO:0007669"/>
    <property type="project" value="TreeGrafter"/>
</dbReference>
<feature type="binding site" evidence="11">
    <location>
        <position position="22"/>
    </location>
    <ligand>
        <name>[4Fe-4S] cluster</name>
        <dbReference type="ChEBI" id="CHEBI:49883"/>
    </ligand>
</feature>
<evidence type="ECO:0000256" key="9">
    <source>
        <dbReference type="ARBA" id="ARBA00023157"/>
    </source>
</evidence>
<dbReference type="Proteomes" id="UP001141659">
    <property type="component" value="Unassembled WGS sequence"/>
</dbReference>
<comment type="caution">
    <text evidence="13">The sequence shown here is derived from an EMBL/GenBank/DDBJ whole genome shotgun (WGS) entry which is preliminary data.</text>
</comment>
<feature type="domain" description="4Fe-4S Wbl-type" evidence="12">
    <location>
        <begin position="21"/>
        <end position="85"/>
    </location>
</feature>
<keyword evidence="9 11" id="KW-1015">Disulfide bond</keyword>
<comment type="subcellular location">
    <subcellularLocation>
        <location evidence="1 11">Cytoplasm</location>
    </subcellularLocation>
</comment>
<evidence type="ECO:0000256" key="1">
    <source>
        <dbReference type="ARBA" id="ARBA00004496"/>
    </source>
</evidence>
<evidence type="ECO:0000256" key="2">
    <source>
        <dbReference type="ARBA" id="ARBA00006597"/>
    </source>
</evidence>
<evidence type="ECO:0000256" key="7">
    <source>
        <dbReference type="ARBA" id="ARBA00023015"/>
    </source>
</evidence>
<keyword evidence="7 11" id="KW-0805">Transcription regulation</keyword>
<evidence type="ECO:0000256" key="3">
    <source>
        <dbReference type="ARBA" id="ARBA00022485"/>
    </source>
</evidence>
<reference evidence="13" key="2">
    <citation type="journal article" date="2022" name="BMC Genomics">
        <title>Comparative genome analysis of mycobacteria focusing on tRNA and non-coding RNA.</title>
        <authorList>
            <person name="Behra P.R.K."/>
            <person name="Pettersson B.M.F."/>
            <person name="Ramesh M."/>
            <person name="Das S."/>
            <person name="Dasgupta S."/>
            <person name="Kirsebom L.A."/>
        </authorList>
    </citation>
    <scope>NUCLEOTIDE SEQUENCE</scope>
    <source>
        <strain evidence="13">DSM 44242</strain>
    </source>
</reference>
<evidence type="ECO:0000256" key="6">
    <source>
        <dbReference type="ARBA" id="ARBA00023014"/>
    </source>
</evidence>
<evidence type="ECO:0000313" key="14">
    <source>
        <dbReference type="Proteomes" id="UP001141659"/>
    </source>
</evidence>
<evidence type="ECO:0000313" key="13">
    <source>
        <dbReference type="EMBL" id="MCV7391987.1"/>
    </source>
</evidence>
<evidence type="ECO:0000256" key="4">
    <source>
        <dbReference type="ARBA" id="ARBA00022723"/>
    </source>
</evidence>
<gene>
    <name evidence="11" type="primary">whiB</name>
    <name evidence="13" type="ORF">H5P34_28405</name>
</gene>
<dbReference type="GO" id="GO:0046872">
    <property type="term" value="F:metal ion binding"/>
    <property type="evidence" value="ECO:0007669"/>
    <property type="project" value="UniProtKB-KW"/>
</dbReference>
<dbReference type="PANTHER" id="PTHR38839">
    <property type="entry name" value="TRANSCRIPTIONAL REGULATOR WHID-RELATED"/>
    <property type="match status" value="1"/>
</dbReference>
<name>A0AAW5TC02_9MYCO</name>
<evidence type="ECO:0000256" key="8">
    <source>
        <dbReference type="ARBA" id="ARBA00023125"/>
    </source>
</evidence>
<keyword evidence="5 11" id="KW-0408">Iron</keyword>
<protein>
    <recommendedName>
        <fullName evidence="11">Transcriptional regulator WhiB</fullName>
    </recommendedName>
</protein>
<dbReference type="GO" id="GO:0005737">
    <property type="term" value="C:cytoplasm"/>
    <property type="evidence" value="ECO:0007669"/>
    <property type="project" value="UniProtKB-SubCell"/>
</dbReference>
<dbReference type="GO" id="GO:0003677">
    <property type="term" value="F:DNA binding"/>
    <property type="evidence" value="ECO:0007669"/>
    <property type="project" value="UniProtKB-UniRule"/>
</dbReference>
<sequence>MTTVNALHIAPGDNSWFARAECRSVDAETFFHPEGERGRAREARVLQAKSVCHRCAVIDQCRRYALAYREGFGIWGGMSEDERISIYVANGTRPRGRSTHVANWPVPQSRL</sequence>
<reference evidence="13" key="1">
    <citation type="submission" date="2020-07" db="EMBL/GenBank/DDBJ databases">
        <authorList>
            <person name="Pettersson B.M.F."/>
            <person name="Behra P.R.K."/>
            <person name="Ramesh M."/>
            <person name="Das S."/>
            <person name="Dasgupta S."/>
            <person name="Kirsebom L.A."/>
        </authorList>
    </citation>
    <scope>NUCLEOTIDE SEQUENCE</scope>
    <source>
        <strain evidence="13">DSM 44242</strain>
    </source>
</reference>
<keyword evidence="8 11" id="KW-0238">DNA-binding</keyword>
<keyword evidence="11" id="KW-0963">Cytoplasm</keyword>
<evidence type="ECO:0000259" key="12">
    <source>
        <dbReference type="PROSITE" id="PS51674"/>
    </source>
</evidence>
<keyword evidence="6 11" id="KW-0411">Iron-sulfur</keyword>
<dbReference type="GO" id="GO:0051539">
    <property type="term" value="F:4 iron, 4 sulfur cluster binding"/>
    <property type="evidence" value="ECO:0007669"/>
    <property type="project" value="UniProtKB-UniRule"/>
</dbReference>
<keyword evidence="4 11" id="KW-0479">Metal-binding</keyword>
<feature type="binding site" evidence="11">
    <location>
        <position position="52"/>
    </location>
    <ligand>
        <name>[4Fe-4S] cluster</name>
        <dbReference type="ChEBI" id="CHEBI:49883"/>
    </ligand>
</feature>
<dbReference type="Pfam" id="PF02467">
    <property type="entry name" value="Whib"/>
    <property type="match status" value="1"/>
</dbReference>
<evidence type="ECO:0000256" key="10">
    <source>
        <dbReference type="ARBA" id="ARBA00023163"/>
    </source>
</evidence>
<dbReference type="EMBL" id="JACKVC010000021">
    <property type="protein sequence ID" value="MCV7391987.1"/>
    <property type="molecule type" value="Genomic_DNA"/>
</dbReference>
<keyword evidence="10 11" id="KW-0804">Transcription</keyword>
<comment type="similarity">
    <text evidence="2 11">Belongs to the WhiB family.</text>
</comment>
<evidence type="ECO:0000256" key="5">
    <source>
        <dbReference type="ARBA" id="ARBA00023004"/>
    </source>
</evidence>
<keyword evidence="3 11" id="KW-0004">4Fe-4S</keyword>
<feature type="binding site" evidence="11">
    <location>
        <position position="61"/>
    </location>
    <ligand>
        <name>[4Fe-4S] cluster</name>
        <dbReference type="ChEBI" id="CHEBI:49883"/>
    </ligand>
</feature>
<feature type="binding site" evidence="11">
    <location>
        <position position="55"/>
    </location>
    <ligand>
        <name>[4Fe-4S] cluster</name>
        <dbReference type="ChEBI" id="CHEBI:49883"/>
    </ligand>
</feature>
<comment type="cofactor">
    <cofactor evidence="11">
        <name>[4Fe-4S] cluster</name>
        <dbReference type="ChEBI" id="CHEBI:49883"/>
    </cofactor>
    <text evidence="11">Binds 1 [4Fe-4S] cluster per subunit. Following nitrosylation of the [4Fe-4S] cluster binds 1 [4Fe-8(NO)] cluster per subunit.</text>
</comment>
<dbReference type="PROSITE" id="PS51674">
    <property type="entry name" value="4FE4S_WBL"/>
    <property type="match status" value="1"/>
</dbReference>
<proteinExistence type="inferred from homology"/>
<dbReference type="GO" id="GO:0045892">
    <property type="term" value="P:negative regulation of DNA-templated transcription"/>
    <property type="evidence" value="ECO:0007669"/>
    <property type="project" value="TreeGrafter"/>
</dbReference>
<dbReference type="GO" id="GO:0035731">
    <property type="term" value="F:dinitrosyl-iron complex binding"/>
    <property type="evidence" value="ECO:0007669"/>
    <property type="project" value="UniProtKB-UniRule"/>
</dbReference>
<dbReference type="RefSeq" id="WP_081814182.1">
    <property type="nucleotide sequence ID" value="NZ_JACKVC010000021.1"/>
</dbReference>
<dbReference type="InterPro" id="IPR003482">
    <property type="entry name" value="Whib"/>
</dbReference>
<organism evidence="13 14">
    <name type="scientific">Mycolicibacterium porcinum</name>
    <dbReference type="NCBI Taxonomy" id="39693"/>
    <lineage>
        <taxon>Bacteria</taxon>
        <taxon>Bacillati</taxon>
        <taxon>Actinomycetota</taxon>
        <taxon>Actinomycetes</taxon>
        <taxon>Mycobacteriales</taxon>
        <taxon>Mycobacteriaceae</taxon>
        <taxon>Mycolicibacterium</taxon>
    </lineage>
</organism>
<dbReference type="GO" id="GO:0047134">
    <property type="term" value="F:protein-disulfide reductase [NAD(P)H] activity"/>
    <property type="evidence" value="ECO:0007669"/>
    <property type="project" value="TreeGrafter"/>
</dbReference>
<dbReference type="InterPro" id="IPR034768">
    <property type="entry name" value="4FE4S_WBL"/>
</dbReference>
<comment type="PTM">
    <text evidence="11">Upon Fe-S cluster removal intramolecular disulfide bonds are formed.</text>
</comment>